<proteinExistence type="predicted"/>
<accession>A0AC34FZ52</accession>
<dbReference type="Proteomes" id="UP000887579">
    <property type="component" value="Unplaced"/>
</dbReference>
<protein>
    <submittedName>
        <fullName evidence="2">Uncharacterized protein</fullName>
    </submittedName>
</protein>
<reference evidence="2" key="1">
    <citation type="submission" date="2022-11" db="UniProtKB">
        <authorList>
            <consortium name="WormBaseParasite"/>
        </authorList>
    </citation>
    <scope>IDENTIFICATION</scope>
</reference>
<organism evidence="1 2">
    <name type="scientific">Panagrolaimus sp. ES5</name>
    <dbReference type="NCBI Taxonomy" id="591445"/>
    <lineage>
        <taxon>Eukaryota</taxon>
        <taxon>Metazoa</taxon>
        <taxon>Ecdysozoa</taxon>
        <taxon>Nematoda</taxon>
        <taxon>Chromadorea</taxon>
        <taxon>Rhabditida</taxon>
        <taxon>Tylenchina</taxon>
        <taxon>Panagrolaimomorpha</taxon>
        <taxon>Panagrolaimoidea</taxon>
        <taxon>Panagrolaimidae</taxon>
        <taxon>Panagrolaimus</taxon>
    </lineage>
</organism>
<sequence length="205" mass="24291">MVRLYCLTRIYKIEPNKYYNGEKVIPYPDGSDENLFTGIKEGLTAAHILELNFSRYYELTEISIGYEFVNDRKVFVMHFYRDDTRLCVIRMIRGAVRFHKPTRNALDLTISTSTLFGKVDLDLFMRIRWRGAVRFHQTTRNALDLTISTSTLFCGKVDLDLFMRIRWVKPSPTGPNIIDKTEEKRYREFAEERKNEEISNYYRGL</sequence>
<name>A0AC34FZ52_9BILA</name>
<evidence type="ECO:0000313" key="2">
    <source>
        <dbReference type="WBParaSite" id="ES5_v2.g22758.t1"/>
    </source>
</evidence>
<dbReference type="WBParaSite" id="ES5_v2.g22758.t1">
    <property type="protein sequence ID" value="ES5_v2.g22758.t1"/>
    <property type="gene ID" value="ES5_v2.g22758"/>
</dbReference>
<evidence type="ECO:0000313" key="1">
    <source>
        <dbReference type="Proteomes" id="UP000887579"/>
    </source>
</evidence>